<keyword evidence="3" id="KW-0804">Transcription</keyword>
<dbReference type="AlphaFoldDB" id="A0A562SJE1"/>
<keyword evidence="6" id="KW-1185">Reference proteome</keyword>
<dbReference type="RefSeq" id="WP_145719459.1">
    <property type="nucleotide sequence ID" value="NZ_BAAAFY010000003.1"/>
</dbReference>
<dbReference type="Proteomes" id="UP000316778">
    <property type="component" value="Unassembled WGS sequence"/>
</dbReference>
<evidence type="ECO:0000256" key="1">
    <source>
        <dbReference type="ARBA" id="ARBA00023015"/>
    </source>
</evidence>
<feature type="domain" description="HTH araC/xylS-type" evidence="4">
    <location>
        <begin position="197"/>
        <end position="295"/>
    </location>
</feature>
<evidence type="ECO:0000259" key="4">
    <source>
        <dbReference type="PROSITE" id="PS01124"/>
    </source>
</evidence>
<proteinExistence type="predicted"/>
<dbReference type="Gene3D" id="1.10.10.60">
    <property type="entry name" value="Homeodomain-like"/>
    <property type="match status" value="1"/>
</dbReference>
<name>A0A562SJE1_CHIJA</name>
<accession>A0A562SJE1</accession>
<evidence type="ECO:0000256" key="3">
    <source>
        <dbReference type="ARBA" id="ARBA00023163"/>
    </source>
</evidence>
<dbReference type="Pfam" id="PF12833">
    <property type="entry name" value="HTH_18"/>
    <property type="match status" value="1"/>
</dbReference>
<dbReference type="InterPro" id="IPR037923">
    <property type="entry name" value="HTH-like"/>
</dbReference>
<comment type="caution">
    <text evidence="5">The sequence shown here is derived from an EMBL/GenBank/DDBJ whole genome shotgun (WGS) entry which is preliminary data.</text>
</comment>
<dbReference type="OrthoDB" id="9793451at2"/>
<dbReference type="SUPFAM" id="SSF51215">
    <property type="entry name" value="Regulatory protein AraC"/>
    <property type="match status" value="1"/>
</dbReference>
<dbReference type="EMBL" id="VLLG01000008">
    <property type="protein sequence ID" value="TWI80910.1"/>
    <property type="molecule type" value="Genomic_DNA"/>
</dbReference>
<dbReference type="InterPro" id="IPR003313">
    <property type="entry name" value="AraC-bd"/>
</dbReference>
<evidence type="ECO:0000256" key="2">
    <source>
        <dbReference type="ARBA" id="ARBA00023125"/>
    </source>
</evidence>
<evidence type="ECO:0000313" key="5">
    <source>
        <dbReference type="EMBL" id="TWI80910.1"/>
    </source>
</evidence>
<sequence length="300" mass="34360">MHTLNRPTAVIRSGAALQQPATGSVLPFEIRTLEWTLKHRWGQQAAPRRHNHYMIIWIRQGRGALLADLEQYDITGETVYCLAPGQILLFNAAEGVSGYVLSFTTEFLCLQEHNFTLLNNMGLFHACSPLPVIKVSRAMAGEMEEIMEKMTREYDNCCLLRAEILKGFLKIFLIYLARQFEKPGRYSSRSKHGELASRFLALLEKRYASWKMVSDYAEELFVTSNYLNEIVKKVSGFPASYHIRQRIVLEAKRQAMYADASMKEIAYHLGFDDIAHFSKFFKNVSGSSFTAFRKAMMQPC</sequence>
<dbReference type="SUPFAM" id="SSF46689">
    <property type="entry name" value="Homeodomain-like"/>
    <property type="match status" value="1"/>
</dbReference>
<organism evidence="5 6">
    <name type="scientific">Chitinophaga japonensis</name>
    <name type="common">Flexibacter japonensis</name>
    <dbReference type="NCBI Taxonomy" id="104662"/>
    <lineage>
        <taxon>Bacteria</taxon>
        <taxon>Pseudomonadati</taxon>
        <taxon>Bacteroidota</taxon>
        <taxon>Chitinophagia</taxon>
        <taxon>Chitinophagales</taxon>
        <taxon>Chitinophagaceae</taxon>
        <taxon>Chitinophaga</taxon>
    </lineage>
</organism>
<keyword evidence="2 5" id="KW-0238">DNA-binding</keyword>
<dbReference type="InterPro" id="IPR018060">
    <property type="entry name" value="HTH_AraC"/>
</dbReference>
<dbReference type="PROSITE" id="PS01124">
    <property type="entry name" value="HTH_ARAC_FAMILY_2"/>
    <property type="match status" value="1"/>
</dbReference>
<dbReference type="PANTHER" id="PTHR43280">
    <property type="entry name" value="ARAC-FAMILY TRANSCRIPTIONAL REGULATOR"/>
    <property type="match status" value="1"/>
</dbReference>
<evidence type="ECO:0000313" key="6">
    <source>
        <dbReference type="Proteomes" id="UP000316778"/>
    </source>
</evidence>
<keyword evidence="1" id="KW-0805">Transcription regulation</keyword>
<dbReference type="GO" id="GO:0003700">
    <property type="term" value="F:DNA-binding transcription factor activity"/>
    <property type="evidence" value="ECO:0007669"/>
    <property type="project" value="InterPro"/>
</dbReference>
<dbReference type="GO" id="GO:0043565">
    <property type="term" value="F:sequence-specific DNA binding"/>
    <property type="evidence" value="ECO:0007669"/>
    <property type="project" value="InterPro"/>
</dbReference>
<dbReference type="PANTHER" id="PTHR43280:SF32">
    <property type="entry name" value="TRANSCRIPTIONAL REGULATORY PROTEIN"/>
    <property type="match status" value="1"/>
</dbReference>
<dbReference type="InterPro" id="IPR009057">
    <property type="entry name" value="Homeodomain-like_sf"/>
</dbReference>
<protein>
    <submittedName>
        <fullName evidence="5">AraC-like DNA-binding protein</fullName>
    </submittedName>
</protein>
<reference evidence="5 6" key="1">
    <citation type="journal article" date="2013" name="Stand. Genomic Sci.">
        <title>Genomic Encyclopedia of Type Strains, Phase I: The one thousand microbial genomes (KMG-I) project.</title>
        <authorList>
            <person name="Kyrpides N.C."/>
            <person name="Woyke T."/>
            <person name="Eisen J.A."/>
            <person name="Garrity G."/>
            <person name="Lilburn T.G."/>
            <person name="Beck B.J."/>
            <person name="Whitman W.B."/>
            <person name="Hugenholtz P."/>
            <person name="Klenk H.P."/>
        </authorList>
    </citation>
    <scope>NUCLEOTIDE SEQUENCE [LARGE SCALE GENOMIC DNA]</scope>
    <source>
        <strain evidence="5 6">DSM 13484</strain>
    </source>
</reference>
<dbReference type="Pfam" id="PF02311">
    <property type="entry name" value="AraC_binding"/>
    <property type="match status" value="1"/>
</dbReference>
<dbReference type="SMART" id="SM00342">
    <property type="entry name" value="HTH_ARAC"/>
    <property type="match status" value="1"/>
</dbReference>
<gene>
    <name evidence="5" type="ORF">LX66_5515</name>
</gene>